<reference evidence="1 2" key="1">
    <citation type="journal article" date="2016" name="Sci. Rep.">
        <title>Genomic and phenotypic characterization of the species Acinetobacter venetianus.</title>
        <authorList>
            <person name="Fondi M."/>
            <person name="Maida I."/>
            <person name="Perrin E."/>
            <person name="Orlandini V."/>
            <person name="La Torre L."/>
            <person name="Bosi E."/>
            <person name="Negroni A."/>
            <person name="Zanaroli G."/>
            <person name="Fava F."/>
            <person name="Decorosi F."/>
            <person name="Giovannetti L."/>
            <person name="Viti C."/>
            <person name="Vaneechoutte M."/>
            <person name="Dijkshoorn L."/>
            <person name="Fani R."/>
        </authorList>
    </citation>
    <scope>NUCLEOTIDE SEQUENCE [LARGE SCALE GENOMIC DNA]</scope>
    <source>
        <strain evidence="1 2">LUH13518</strain>
    </source>
</reference>
<dbReference type="InterPro" id="IPR050155">
    <property type="entry name" value="HAD-like_hydrolase_sf"/>
</dbReference>
<dbReference type="PANTHER" id="PTHR43434:SF20">
    <property type="entry name" value="5'-NUCLEOTIDASE"/>
    <property type="match status" value="1"/>
</dbReference>
<dbReference type="PANTHER" id="PTHR43434">
    <property type="entry name" value="PHOSPHOGLYCOLATE PHOSPHATASE"/>
    <property type="match status" value="1"/>
</dbReference>
<dbReference type="Pfam" id="PF13419">
    <property type="entry name" value="HAD_2"/>
    <property type="match status" value="1"/>
</dbReference>
<dbReference type="Gene3D" id="1.10.150.240">
    <property type="entry name" value="Putative phosphatase, domain 2"/>
    <property type="match status" value="1"/>
</dbReference>
<dbReference type="EC" id="3.1.3.5" evidence="1"/>
<dbReference type="SFLD" id="SFLDG01129">
    <property type="entry name" value="C1.5:_HAD__Beta-PGM__Phosphata"/>
    <property type="match status" value="1"/>
</dbReference>
<evidence type="ECO:0000313" key="1">
    <source>
        <dbReference type="EMBL" id="KXZ70937.1"/>
    </source>
</evidence>
<comment type="caution">
    <text evidence="1">The sequence shown here is derived from an EMBL/GenBank/DDBJ whole genome shotgun (WGS) entry which is preliminary data.</text>
</comment>
<organism evidence="1 2">
    <name type="scientific">Acinetobacter venetianus</name>
    <dbReference type="NCBI Taxonomy" id="52133"/>
    <lineage>
        <taxon>Bacteria</taxon>
        <taxon>Pseudomonadati</taxon>
        <taxon>Pseudomonadota</taxon>
        <taxon>Gammaproteobacteria</taxon>
        <taxon>Moraxellales</taxon>
        <taxon>Moraxellaceae</taxon>
        <taxon>Acinetobacter</taxon>
    </lineage>
</organism>
<dbReference type="GO" id="GO:0004713">
    <property type="term" value="F:protein tyrosine kinase activity"/>
    <property type="evidence" value="ECO:0007669"/>
    <property type="project" value="TreeGrafter"/>
</dbReference>
<dbReference type="SUPFAM" id="SSF56784">
    <property type="entry name" value="HAD-like"/>
    <property type="match status" value="1"/>
</dbReference>
<dbReference type="InterPro" id="IPR036412">
    <property type="entry name" value="HAD-like_sf"/>
</dbReference>
<dbReference type="EMBL" id="JRHX01000043">
    <property type="protein sequence ID" value="KXZ70937.1"/>
    <property type="molecule type" value="Genomic_DNA"/>
</dbReference>
<dbReference type="RefSeq" id="WP_061524623.1">
    <property type="nucleotide sequence ID" value="NZ_JRHX01000043.1"/>
</dbReference>
<dbReference type="AlphaFoldDB" id="A0A150HW68"/>
<dbReference type="Gene3D" id="3.40.50.1000">
    <property type="entry name" value="HAD superfamily/HAD-like"/>
    <property type="match status" value="1"/>
</dbReference>
<sequence>MTIKNILIDLDGTLTDPKEGIHRSIRFALAKLGQPIADDVDLDWTIGPPLKASLAKLLNTQDDVLAEQALAAYRERFSVTGLFENEVYPEVAETLHQLQAQGFCLFLATAKPTIYAKQILVHFELAQYFTEIYGSELTGERTNKADLIAYILDQEKLNAQECIMVGDRQYDIIGARANGIETIAVDYGYGTADELLQAQPVMQIAQFNQLIACVDQINLERKVS</sequence>
<dbReference type="GO" id="GO:0005829">
    <property type="term" value="C:cytosol"/>
    <property type="evidence" value="ECO:0007669"/>
    <property type="project" value="TreeGrafter"/>
</dbReference>
<dbReference type="InterPro" id="IPR023198">
    <property type="entry name" value="PGP-like_dom2"/>
</dbReference>
<dbReference type="InterPro" id="IPR023214">
    <property type="entry name" value="HAD_sf"/>
</dbReference>
<dbReference type="NCBIfam" id="TIGR01549">
    <property type="entry name" value="HAD-SF-IA-v1"/>
    <property type="match status" value="1"/>
</dbReference>
<accession>A0A150HW68</accession>
<evidence type="ECO:0000313" key="2">
    <source>
        <dbReference type="Proteomes" id="UP000075544"/>
    </source>
</evidence>
<dbReference type="InterPro" id="IPR041492">
    <property type="entry name" value="HAD_2"/>
</dbReference>
<keyword evidence="1" id="KW-0378">Hydrolase</keyword>
<dbReference type="Proteomes" id="UP000075544">
    <property type="component" value="Unassembled WGS sequence"/>
</dbReference>
<protein>
    <submittedName>
        <fullName evidence="1">5'-nucleotidase</fullName>
        <ecNumber evidence="1">3.1.3.5</ecNumber>
    </submittedName>
</protein>
<name>A0A150HW68_9GAMM</name>
<proteinExistence type="predicted"/>
<dbReference type="SFLD" id="SFLDS00003">
    <property type="entry name" value="Haloacid_Dehalogenase"/>
    <property type="match status" value="1"/>
</dbReference>
<dbReference type="FunFam" id="3.40.50.1000:FF:000022">
    <property type="entry name" value="Phosphoglycolate phosphatase"/>
    <property type="match status" value="1"/>
</dbReference>
<dbReference type="InterPro" id="IPR006439">
    <property type="entry name" value="HAD-SF_hydro_IA"/>
</dbReference>
<gene>
    <name evidence="1" type="ORF">AVENLUH13518_01596</name>
</gene>
<dbReference type="GO" id="GO:0008253">
    <property type="term" value="F:5'-nucleotidase activity"/>
    <property type="evidence" value="ECO:0007669"/>
    <property type="project" value="UniProtKB-EC"/>
</dbReference>
<dbReference type="PATRIC" id="fig|52133.19.peg.1620"/>